<dbReference type="GO" id="GO:0004751">
    <property type="term" value="F:ribose-5-phosphate isomerase activity"/>
    <property type="evidence" value="ECO:0007669"/>
    <property type="project" value="TreeGrafter"/>
</dbReference>
<proteinExistence type="inferred from homology"/>
<dbReference type="RefSeq" id="WP_090630012.1">
    <property type="nucleotide sequence ID" value="NZ_FOQO01000011.1"/>
</dbReference>
<comment type="similarity">
    <text evidence="1">Belongs to the LacAB/RpiB family.</text>
</comment>
<dbReference type="InterPro" id="IPR036569">
    <property type="entry name" value="RpiB_LacA_LacB_sf"/>
</dbReference>
<feature type="active site" description="Proton acceptor" evidence="3">
    <location>
        <position position="69"/>
    </location>
</feature>
<dbReference type="InterPro" id="IPR004785">
    <property type="entry name" value="RpiB"/>
</dbReference>
<dbReference type="PANTHER" id="PTHR30345">
    <property type="entry name" value="RIBOSE-5-PHOSPHATE ISOMERASE B"/>
    <property type="match status" value="1"/>
</dbReference>
<dbReference type="GO" id="GO:0009052">
    <property type="term" value="P:pentose-phosphate shunt, non-oxidative branch"/>
    <property type="evidence" value="ECO:0007669"/>
    <property type="project" value="TreeGrafter"/>
</dbReference>
<evidence type="ECO:0000313" key="5">
    <source>
        <dbReference type="Proteomes" id="UP000198670"/>
    </source>
</evidence>
<name>A0A1I3SEP3_9SPHI</name>
<reference evidence="4 5" key="1">
    <citation type="submission" date="2016-10" db="EMBL/GenBank/DDBJ databases">
        <authorList>
            <person name="de Groot N.N."/>
        </authorList>
    </citation>
    <scope>NUCLEOTIDE SEQUENCE [LARGE SCALE GENOMIC DNA]</scope>
    <source>
        <strain evidence="4 5">RK1</strain>
    </source>
</reference>
<evidence type="ECO:0000256" key="1">
    <source>
        <dbReference type="ARBA" id="ARBA00008754"/>
    </source>
</evidence>
<accession>A0A1I3SEP3</accession>
<dbReference type="OrthoDB" id="1778624at2"/>
<dbReference type="EMBL" id="FOQO01000011">
    <property type="protein sequence ID" value="SFJ56850.1"/>
    <property type="molecule type" value="Genomic_DNA"/>
</dbReference>
<dbReference type="NCBIfam" id="TIGR00689">
    <property type="entry name" value="rpiB_lacA_lacB"/>
    <property type="match status" value="1"/>
</dbReference>
<dbReference type="NCBIfam" id="NF004051">
    <property type="entry name" value="PRK05571.1"/>
    <property type="match status" value="1"/>
</dbReference>
<dbReference type="STRING" id="1477437.SAMN05444682_11119"/>
<dbReference type="Gene3D" id="3.40.1400.10">
    <property type="entry name" value="Sugar-phosphate isomerase, RpiB/LacA/LacB"/>
    <property type="match status" value="1"/>
</dbReference>
<dbReference type="Proteomes" id="UP000198670">
    <property type="component" value="Unassembled WGS sequence"/>
</dbReference>
<keyword evidence="5" id="KW-1185">Reference proteome</keyword>
<keyword evidence="2 4" id="KW-0413">Isomerase</keyword>
<gene>
    <name evidence="4" type="ORF">SAMN05444682_11119</name>
</gene>
<protein>
    <submittedName>
        <fullName evidence="4">Ribose 5-phosphate isomerase B</fullName>
    </submittedName>
</protein>
<dbReference type="GO" id="GO:0019316">
    <property type="term" value="P:D-allose catabolic process"/>
    <property type="evidence" value="ECO:0007669"/>
    <property type="project" value="TreeGrafter"/>
</dbReference>
<sequence length="165" mass="17934">MNVKKIIIGNDHGGYDLKKVIVKHLEQQGYSVEDVGSHSDAIVRYPYYAASVAHAVAQNPEDNKGILICSTGIGMCIIANKFRGIRAALCNTSYQGKMTSAHNNSNILCLGGRCIGAFEAIDILDAWLNTPYEGGRHDISLGLIGEAENTNFSDEQWNPDIPDIP</sequence>
<organism evidence="4 5">
    <name type="scientific">Parapedobacter indicus</name>
    <dbReference type="NCBI Taxonomy" id="1477437"/>
    <lineage>
        <taxon>Bacteria</taxon>
        <taxon>Pseudomonadati</taxon>
        <taxon>Bacteroidota</taxon>
        <taxon>Sphingobacteriia</taxon>
        <taxon>Sphingobacteriales</taxon>
        <taxon>Sphingobacteriaceae</taxon>
        <taxon>Parapedobacter</taxon>
    </lineage>
</organism>
<evidence type="ECO:0000256" key="2">
    <source>
        <dbReference type="ARBA" id="ARBA00023235"/>
    </source>
</evidence>
<dbReference type="InterPro" id="IPR003500">
    <property type="entry name" value="RpiB_LacA_LacB"/>
</dbReference>
<evidence type="ECO:0000313" key="4">
    <source>
        <dbReference type="EMBL" id="SFJ56850.1"/>
    </source>
</evidence>
<dbReference type="AlphaFoldDB" id="A0A1I3SEP3"/>
<dbReference type="NCBIfam" id="TIGR01120">
    <property type="entry name" value="rpiB"/>
    <property type="match status" value="1"/>
</dbReference>
<dbReference type="PIRSF" id="PIRSF005384">
    <property type="entry name" value="RpiB_LacA_B"/>
    <property type="match status" value="1"/>
</dbReference>
<dbReference type="PANTHER" id="PTHR30345:SF0">
    <property type="entry name" value="DNA DAMAGE-REPAIR_TOLERATION PROTEIN DRT102"/>
    <property type="match status" value="1"/>
</dbReference>
<feature type="active site" description="Proton donor" evidence="3">
    <location>
        <position position="102"/>
    </location>
</feature>
<dbReference type="SUPFAM" id="SSF89623">
    <property type="entry name" value="Ribose/Galactose isomerase RpiB/AlsB"/>
    <property type="match status" value="1"/>
</dbReference>
<evidence type="ECO:0000256" key="3">
    <source>
        <dbReference type="PIRSR" id="PIRSR005384-1"/>
    </source>
</evidence>
<dbReference type="Pfam" id="PF02502">
    <property type="entry name" value="LacAB_rpiB"/>
    <property type="match status" value="1"/>
</dbReference>